<dbReference type="Pfam" id="PF01266">
    <property type="entry name" value="DAO"/>
    <property type="match status" value="1"/>
</dbReference>
<evidence type="ECO:0000256" key="5">
    <source>
        <dbReference type="ARBA" id="ARBA00023002"/>
    </source>
</evidence>
<evidence type="ECO:0000256" key="4">
    <source>
        <dbReference type="ARBA" id="ARBA00022827"/>
    </source>
</evidence>
<dbReference type="InterPro" id="IPR006076">
    <property type="entry name" value="FAD-dep_OxRdtase"/>
</dbReference>
<dbReference type="GO" id="GO:0005777">
    <property type="term" value="C:peroxisome"/>
    <property type="evidence" value="ECO:0007669"/>
    <property type="project" value="TreeGrafter"/>
</dbReference>
<reference evidence="7 8" key="1">
    <citation type="submission" date="2018-11" db="EMBL/GenBank/DDBJ databases">
        <authorList>
            <consortium name="Pathogen Informatics"/>
        </authorList>
    </citation>
    <scope>NUCLEOTIDE SEQUENCE [LARGE SCALE GENOMIC DNA]</scope>
</reference>
<dbReference type="GO" id="GO:0050031">
    <property type="term" value="F:L-pipecolate oxidase activity"/>
    <property type="evidence" value="ECO:0007669"/>
    <property type="project" value="TreeGrafter"/>
</dbReference>
<name>A0A3P6S1K7_CYLGO</name>
<comment type="cofactor">
    <cofactor evidence="1">
        <name>FAD</name>
        <dbReference type="ChEBI" id="CHEBI:57692"/>
    </cofactor>
</comment>
<keyword evidence="4" id="KW-0274">FAD</keyword>
<dbReference type="PANTHER" id="PTHR10961:SF46">
    <property type="entry name" value="PEROXISOMAL SARCOSINE OXIDASE"/>
    <property type="match status" value="1"/>
</dbReference>
<evidence type="ECO:0000259" key="6">
    <source>
        <dbReference type="Pfam" id="PF01266"/>
    </source>
</evidence>
<dbReference type="GO" id="GO:0008115">
    <property type="term" value="F:sarcosine oxidase activity"/>
    <property type="evidence" value="ECO:0007669"/>
    <property type="project" value="TreeGrafter"/>
</dbReference>
<feature type="domain" description="FAD dependent oxidoreductase" evidence="6">
    <location>
        <begin position="56"/>
        <end position="160"/>
    </location>
</feature>
<keyword evidence="8" id="KW-1185">Reference proteome</keyword>
<evidence type="ECO:0000256" key="2">
    <source>
        <dbReference type="ARBA" id="ARBA00010989"/>
    </source>
</evidence>
<dbReference type="PANTHER" id="PTHR10961">
    <property type="entry name" value="PEROXISOMAL SARCOSINE OXIDASE"/>
    <property type="match status" value="1"/>
</dbReference>
<dbReference type="Gene3D" id="3.50.50.60">
    <property type="entry name" value="FAD/NAD(P)-binding domain"/>
    <property type="match status" value="1"/>
</dbReference>
<evidence type="ECO:0000256" key="1">
    <source>
        <dbReference type="ARBA" id="ARBA00001974"/>
    </source>
</evidence>
<gene>
    <name evidence="7" type="ORF">CGOC_LOCUS1157</name>
</gene>
<sequence length="186" mass="20350">MGTPKVKFSCEKSTNTVCYWKAARRDDTPLLEGDKFPVFIAHSDGGLPFGFYGLPAVDYAGCAKVSKTFLDSGEHIDGPTHPQTISQEFVDHPAEFIRKHIPILDSRAPAHIDKCKYTVSEDNHYVIGHYQGAKNILIGGGCSGSGFKVAPGIGRALSQMAANEKPSVDISFFSFDRFEKSKQHVV</sequence>
<dbReference type="AlphaFoldDB" id="A0A3P6S1K7"/>
<dbReference type="SUPFAM" id="SSF51905">
    <property type="entry name" value="FAD/NAD(P)-binding domain"/>
    <property type="match status" value="1"/>
</dbReference>
<organism evidence="7 8">
    <name type="scientific">Cylicostephanus goldi</name>
    <name type="common">Nematode worm</name>
    <dbReference type="NCBI Taxonomy" id="71465"/>
    <lineage>
        <taxon>Eukaryota</taxon>
        <taxon>Metazoa</taxon>
        <taxon>Ecdysozoa</taxon>
        <taxon>Nematoda</taxon>
        <taxon>Chromadorea</taxon>
        <taxon>Rhabditida</taxon>
        <taxon>Rhabditina</taxon>
        <taxon>Rhabditomorpha</taxon>
        <taxon>Strongyloidea</taxon>
        <taxon>Strongylidae</taxon>
        <taxon>Cylicostephanus</taxon>
    </lineage>
</organism>
<keyword evidence="3" id="KW-0285">Flavoprotein</keyword>
<dbReference type="InterPro" id="IPR045170">
    <property type="entry name" value="MTOX"/>
</dbReference>
<dbReference type="Gene3D" id="3.30.9.10">
    <property type="entry name" value="D-Amino Acid Oxidase, subunit A, domain 2"/>
    <property type="match status" value="1"/>
</dbReference>
<dbReference type="GO" id="GO:0050660">
    <property type="term" value="F:flavin adenine dinucleotide binding"/>
    <property type="evidence" value="ECO:0007669"/>
    <property type="project" value="InterPro"/>
</dbReference>
<evidence type="ECO:0000313" key="8">
    <source>
        <dbReference type="Proteomes" id="UP000271889"/>
    </source>
</evidence>
<protein>
    <recommendedName>
        <fullName evidence="6">FAD dependent oxidoreductase domain-containing protein</fullName>
    </recommendedName>
</protein>
<dbReference type="OrthoDB" id="424974at2759"/>
<dbReference type="SUPFAM" id="SSF54373">
    <property type="entry name" value="FAD-linked reductases, C-terminal domain"/>
    <property type="match status" value="1"/>
</dbReference>
<dbReference type="EMBL" id="UYRV01002025">
    <property type="protein sequence ID" value="VDK47948.1"/>
    <property type="molecule type" value="Genomic_DNA"/>
</dbReference>
<dbReference type="Proteomes" id="UP000271889">
    <property type="component" value="Unassembled WGS sequence"/>
</dbReference>
<dbReference type="GO" id="GO:0033514">
    <property type="term" value="P:L-lysine catabolic process to acetyl-CoA via L-pipecolate"/>
    <property type="evidence" value="ECO:0007669"/>
    <property type="project" value="TreeGrafter"/>
</dbReference>
<keyword evidence="5" id="KW-0560">Oxidoreductase</keyword>
<dbReference type="InterPro" id="IPR036188">
    <property type="entry name" value="FAD/NAD-bd_sf"/>
</dbReference>
<evidence type="ECO:0000256" key="3">
    <source>
        <dbReference type="ARBA" id="ARBA00022630"/>
    </source>
</evidence>
<accession>A0A3P6S1K7</accession>
<proteinExistence type="inferred from homology"/>
<comment type="similarity">
    <text evidence="2">Belongs to the MSOX/MTOX family.</text>
</comment>
<evidence type="ECO:0000313" key="7">
    <source>
        <dbReference type="EMBL" id="VDK47948.1"/>
    </source>
</evidence>